<feature type="transmembrane region" description="Helical" evidence="1">
    <location>
        <begin position="28"/>
        <end position="47"/>
    </location>
</feature>
<dbReference type="EMBL" id="JAMOIM010000076">
    <property type="protein sequence ID" value="MCW6512928.1"/>
    <property type="molecule type" value="Genomic_DNA"/>
</dbReference>
<evidence type="ECO:0000259" key="2">
    <source>
        <dbReference type="Pfam" id="PF01755"/>
    </source>
</evidence>
<dbReference type="RefSeq" id="WP_282589305.1">
    <property type="nucleotide sequence ID" value="NZ_JAMOIM010000076.1"/>
</dbReference>
<protein>
    <submittedName>
        <fullName evidence="3">Glycosyltransferase family 25 protein</fullName>
    </submittedName>
</protein>
<proteinExistence type="predicted"/>
<evidence type="ECO:0000313" key="4">
    <source>
        <dbReference type="Proteomes" id="UP001165667"/>
    </source>
</evidence>
<dbReference type="Pfam" id="PF01755">
    <property type="entry name" value="Glyco_transf_25"/>
    <property type="match status" value="1"/>
</dbReference>
<evidence type="ECO:0000256" key="1">
    <source>
        <dbReference type="SAM" id="Phobius"/>
    </source>
</evidence>
<keyword evidence="4" id="KW-1185">Reference proteome</keyword>
<feature type="domain" description="Glycosyl transferase family 25" evidence="2">
    <location>
        <begin position="54"/>
        <end position="226"/>
    </location>
</feature>
<sequence>MTWPRSAIDKTDGNLTEKIHKADNDSSLTCSATAFLVASIVTALWYAKMSNCWLMINLDRSTDRLERMHQQLVELGVSAIRVSAVDGDRLTLDHPDVDPPGFWRDSGMMMRTTDAACYLSHLSAMRIFLDTDHAYAVILEDDVVLGAETCRLVDALTDEAAMKDWDMVKLTGNNTLRALPVRHIEAYFRLGVAWTRLPGAAAYLINRRAAEHYLQRLRPMTVLFDHAFDRGWALGLRTRVIVPLPASGTRSAISRRSTIDTPERPRIKNKGFGKATSLWWRTKNEVRRFCYAVFCYLQPT</sequence>
<organism evidence="3 4">
    <name type="scientific">Lichenifustis flavocetrariae</name>
    <dbReference type="NCBI Taxonomy" id="2949735"/>
    <lineage>
        <taxon>Bacteria</taxon>
        <taxon>Pseudomonadati</taxon>
        <taxon>Pseudomonadota</taxon>
        <taxon>Alphaproteobacteria</taxon>
        <taxon>Hyphomicrobiales</taxon>
        <taxon>Lichenihabitantaceae</taxon>
        <taxon>Lichenifustis</taxon>
    </lineage>
</organism>
<gene>
    <name evidence="3" type="ORF">M8523_34215</name>
</gene>
<dbReference type="Proteomes" id="UP001165667">
    <property type="component" value="Unassembled WGS sequence"/>
</dbReference>
<reference evidence="3" key="1">
    <citation type="submission" date="2022-05" db="EMBL/GenBank/DDBJ databases">
        <authorList>
            <person name="Pankratov T."/>
        </authorList>
    </citation>
    <scope>NUCLEOTIDE SEQUENCE</scope>
    <source>
        <strain evidence="3">BP6-180914</strain>
    </source>
</reference>
<dbReference type="CDD" id="cd06532">
    <property type="entry name" value="Glyco_transf_25"/>
    <property type="match status" value="1"/>
</dbReference>
<dbReference type="InterPro" id="IPR002654">
    <property type="entry name" value="Glyco_trans_25"/>
</dbReference>
<keyword evidence="1" id="KW-0812">Transmembrane</keyword>
<accession>A0AA41Z4R5</accession>
<evidence type="ECO:0000313" key="3">
    <source>
        <dbReference type="EMBL" id="MCW6512928.1"/>
    </source>
</evidence>
<keyword evidence="1" id="KW-1133">Transmembrane helix</keyword>
<name>A0AA41Z4R5_9HYPH</name>
<keyword evidence="1" id="KW-0472">Membrane</keyword>
<comment type="caution">
    <text evidence="3">The sequence shown here is derived from an EMBL/GenBank/DDBJ whole genome shotgun (WGS) entry which is preliminary data.</text>
</comment>
<dbReference type="AlphaFoldDB" id="A0AA41Z4R5"/>